<keyword evidence="3" id="KW-1185">Reference proteome</keyword>
<dbReference type="Gene3D" id="2.40.50.140">
    <property type="entry name" value="Nucleic acid-binding proteins"/>
    <property type="match status" value="1"/>
</dbReference>
<dbReference type="OrthoDB" id="7863671at2"/>
<keyword evidence="1" id="KW-0472">Membrane</keyword>
<name>A0A4R6MD15_9GAMM</name>
<evidence type="ECO:0000256" key="1">
    <source>
        <dbReference type="SAM" id="Phobius"/>
    </source>
</evidence>
<keyword evidence="1" id="KW-1133">Transmembrane helix</keyword>
<comment type="caution">
    <text evidence="2">The sequence shown here is derived from an EMBL/GenBank/DDBJ whole genome shotgun (WGS) entry which is preliminary data.</text>
</comment>
<dbReference type="PANTHER" id="PTHR33507">
    <property type="entry name" value="INNER MEMBRANE PROTEIN YBBJ"/>
    <property type="match status" value="1"/>
</dbReference>
<dbReference type="Proteomes" id="UP000294656">
    <property type="component" value="Unassembled WGS sequence"/>
</dbReference>
<dbReference type="InterPro" id="IPR052165">
    <property type="entry name" value="Membrane_assoc_protease"/>
</dbReference>
<proteinExistence type="predicted"/>
<evidence type="ECO:0000313" key="2">
    <source>
        <dbReference type="EMBL" id="TDO99567.1"/>
    </source>
</evidence>
<keyword evidence="1" id="KW-0812">Transmembrane</keyword>
<feature type="transmembrane region" description="Helical" evidence="1">
    <location>
        <begin position="55"/>
        <end position="77"/>
    </location>
</feature>
<dbReference type="PANTHER" id="PTHR33507:SF3">
    <property type="entry name" value="INNER MEMBRANE PROTEIN YBBJ"/>
    <property type="match status" value="1"/>
</dbReference>
<feature type="transmembrane region" description="Helical" evidence="1">
    <location>
        <begin position="12"/>
        <end position="43"/>
    </location>
</feature>
<evidence type="ECO:0000313" key="3">
    <source>
        <dbReference type="Proteomes" id="UP000294656"/>
    </source>
</evidence>
<sequence length="154" mass="16790">MDFLNEYLVQTLAIMGIALLVTEILVLGFSTFVLFFVGVAMIITSLMVYVDIVPYTWTASILAIAILSAILGAVLWLPFKKMQGKVDHAPVKSDFVGHTFVLDSDIGPAEPGTYQYSGVIWKVISESELGMGAKVEVTEVQVGVMYVKATTVHK</sequence>
<dbReference type="AlphaFoldDB" id="A0A4R6MD15"/>
<reference evidence="2 3" key="1">
    <citation type="submission" date="2019-03" db="EMBL/GenBank/DDBJ databases">
        <title>Genomic Encyclopedia of Type Strains, Phase III (KMG-III): the genomes of soil and plant-associated and newly described type strains.</title>
        <authorList>
            <person name="Whitman W."/>
        </authorList>
    </citation>
    <scope>NUCLEOTIDE SEQUENCE [LARGE SCALE GENOMIC DNA]</scope>
    <source>
        <strain evidence="2 3">CECT 7378</strain>
    </source>
</reference>
<dbReference type="GO" id="GO:0005886">
    <property type="term" value="C:plasma membrane"/>
    <property type="evidence" value="ECO:0007669"/>
    <property type="project" value="TreeGrafter"/>
</dbReference>
<dbReference type="EMBL" id="SNXC01000009">
    <property type="protein sequence ID" value="TDO99567.1"/>
    <property type="molecule type" value="Genomic_DNA"/>
</dbReference>
<dbReference type="RefSeq" id="WP_133502416.1">
    <property type="nucleotide sequence ID" value="NZ_SNXC01000009.1"/>
</dbReference>
<organism evidence="2 3">
    <name type="scientific">Marinomonas balearica</name>
    <dbReference type="NCBI Taxonomy" id="491947"/>
    <lineage>
        <taxon>Bacteria</taxon>
        <taxon>Pseudomonadati</taxon>
        <taxon>Pseudomonadota</taxon>
        <taxon>Gammaproteobacteria</taxon>
        <taxon>Oceanospirillales</taxon>
        <taxon>Oceanospirillaceae</taxon>
        <taxon>Marinomonas</taxon>
    </lineage>
</organism>
<gene>
    <name evidence="2" type="ORF">DFP79_0552</name>
</gene>
<dbReference type="InterPro" id="IPR012340">
    <property type="entry name" value="NA-bd_OB-fold"/>
</dbReference>
<protein>
    <submittedName>
        <fullName evidence="2">Uncharacterized protein</fullName>
    </submittedName>
</protein>
<accession>A0A4R6MD15</accession>